<proteinExistence type="predicted"/>
<evidence type="ECO:0000313" key="3">
    <source>
        <dbReference type="Proteomes" id="UP000199475"/>
    </source>
</evidence>
<evidence type="ECO:0000256" key="1">
    <source>
        <dbReference type="SAM" id="Phobius"/>
    </source>
</evidence>
<accession>A0A1G9HWF7</accession>
<keyword evidence="1" id="KW-1133">Transmembrane helix</keyword>
<organism evidence="2 3">
    <name type="scientific">Tessaracoccus oleiagri</name>
    <dbReference type="NCBI Taxonomy" id="686624"/>
    <lineage>
        <taxon>Bacteria</taxon>
        <taxon>Bacillati</taxon>
        <taxon>Actinomycetota</taxon>
        <taxon>Actinomycetes</taxon>
        <taxon>Propionibacteriales</taxon>
        <taxon>Propionibacteriaceae</taxon>
        <taxon>Tessaracoccus</taxon>
    </lineage>
</organism>
<sequence>MSTTVRSPDQDALSTTAGTVALALGALAVAATIFLYALSLLPSFNPSNPVRIVGLAGLPVGALGAVLGYAIARVGPGKRRGLLGLVLAIVAVVATGVLIVVFGE</sequence>
<evidence type="ECO:0008006" key="4">
    <source>
        <dbReference type="Google" id="ProtNLM"/>
    </source>
</evidence>
<keyword evidence="1" id="KW-0472">Membrane</keyword>
<name>A0A1G9HWF7_9ACTN</name>
<keyword evidence="1" id="KW-0812">Transmembrane</keyword>
<protein>
    <recommendedName>
        <fullName evidence="4">Major facilitator superfamily (MFS) profile domain-containing protein</fullName>
    </recommendedName>
</protein>
<feature type="transmembrane region" description="Helical" evidence="1">
    <location>
        <begin position="82"/>
        <end position="102"/>
    </location>
</feature>
<feature type="transmembrane region" description="Helical" evidence="1">
    <location>
        <begin position="50"/>
        <end position="70"/>
    </location>
</feature>
<dbReference type="Proteomes" id="UP000199475">
    <property type="component" value="Unassembled WGS sequence"/>
</dbReference>
<dbReference type="STRING" id="686624.SAMN04488242_0577"/>
<dbReference type="AlphaFoldDB" id="A0A1G9HWF7"/>
<dbReference type="RefSeq" id="WP_093248737.1">
    <property type="nucleotide sequence ID" value="NZ_FNGP01000001.1"/>
</dbReference>
<evidence type="ECO:0000313" key="2">
    <source>
        <dbReference type="EMBL" id="SDL17337.1"/>
    </source>
</evidence>
<gene>
    <name evidence="2" type="ORF">SAMN04488242_0577</name>
</gene>
<feature type="transmembrane region" description="Helical" evidence="1">
    <location>
        <begin position="12"/>
        <end position="38"/>
    </location>
</feature>
<reference evidence="2 3" key="1">
    <citation type="submission" date="2016-10" db="EMBL/GenBank/DDBJ databases">
        <authorList>
            <person name="de Groot N.N."/>
        </authorList>
    </citation>
    <scope>NUCLEOTIDE SEQUENCE [LARGE SCALE GENOMIC DNA]</scope>
    <source>
        <strain evidence="2 3">CGMCC 1.9159</strain>
    </source>
</reference>
<keyword evidence="3" id="KW-1185">Reference proteome</keyword>
<dbReference type="EMBL" id="FNGP01000001">
    <property type="protein sequence ID" value="SDL17337.1"/>
    <property type="molecule type" value="Genomic_DNA"/>
</dbReference>